<keyword evidence="7 12" id="KW-0812">Transmembrane</keyword>
<feature type="transmembrane region" description="Helical" evidence="12">
    <location>
        <begin position="144"/>
        <end position="163"/>
    </location>
</feature>
<dbReference type="InterPro" id="IPR011055">
    <property type="entry name" value="Dup_hybrid_motif"/>
</dbReference>
<organism evidence="16 17">
    <name type="scientific">Terribacillus saccharophilus</name>
    <dbReference type="NCBI Taxonomy" id="361277"/>
    <lineage>
        <taxon>Bacteria</taxon>
        <taxon>Bacillati</taxon>
        <taxon>Bacillota</taxon>
        <taxon>Bacilli</taxon>
        <taxon>Bacillales</taxon>
        <taxon>Bacillaceae</taxon>
        <taxon>Terribacillus</taxon>
    </lineage>
</organism>
<keyword evidence="6" id="KW-0598">Phosphotransferase system</keyword>
<feature type="transmembrane region" description="Helical" evidence="12">
    <location>
        <begin position="422"/>
        <end position="443"/>
    </location>
</feature>
<reference evidence="16 17" key="1">
    <citation type="submission" date="2017-07" db="EMBL/GenBank/DDBJ databases">
        <title>Isolation and whole genome analysis of endospore-forming bacteria from heroin.</title>
        <authorList>
            <person name="Kalinowski J."/>
            <person name="Ahrens B."/>
            <person name="Al-Dilaimi A."/>
            <person name="Winkler A."/>
            <person name="Wibberg D."/>
            <person name="Schleenbecker U."/>
            <person name="Ruckert C."/>
            <person name="Wolfel R."/>
            <person name="Grass G."/>
        </authorList>
    </citation>
    <scope>NUCLEOTIDE SEQUENCE [LARGE SCALE GENOMIC DNA]</scope>
    <source>
        <strain evidence="16 17">7509</strain>
    </source>
</reference>
<dbReference type="GO" id="GO:0005886">
    <property type="term" value="C:plasma membrane"/>
    <property type="evidence" value="ECO:0007669"/>
    <property type="project" value="UniProtKB-SubCell"/>
</dbReference>
<keyword evidence="8" id="KW-0418">Kinase</keyword>
<dbReference type="GO" id="GO:0015771">
    <property type="term" value="P:trehalose transport"/>
    <property type="evidence" value="ECO:0007669"/>
    <property type="project" value="TreeGrafter"/>
</dbReference>
<dbReference type="SUPFAM" id="SSF51261">
    <property type="entry name" value="Duplicated hybrid motif"/>
    <property type="match status" value="1"/>
</dbReference>
<dbReference type="Gene3D" id="2.70.70.10">
    <property type="entry name" value="Glucose Permease (Domain IIA)"/>
    <property type="match status" value="1"/>
</dbReference>
<name>A0A268HEJ4_9BACI</name>
<dbReference type="Pfam" id="PF02378">
    <property type="entry name" value="PTS_EIIC"/>
    <property type="match status" value="1"/>
</dbReference>
<dbReference type="NCBIfam" id="TIGR00830">
    <property type="entry name" value="PTBA"/>
    <property type="match status" value="1"/>
</dbReference>
<feature type="transmembrane region" description="Helical" evidence="12">
    <location>
        <begin position="236"/>
        <end position="258"/>
    </location>
</feature>
<evidence type="ECO:0000256" key="10">
    <source>
        <dbReference type="ARBA" id="ARBA00023136"/>
    </source>
</evidence>
<dbReference type="PROSITE" id="PS51098">
    <property type="entry name" value="PTS_EIIB_TYPE_1"/>
    <property type="match status" value="1"/>
</dbReference>
<dbReference type="Proteomes" id="UP000216475">
    <property type="component" value="Unassembled WGS sequence"/>
</dbReference>
<accession>A0A268HEJ4</accession>
<evidence type="ECO:0000256" key="7">
    <source>
        <dbReference type="ARBA" id="ARBA00022692"/>
    </source>
</evidence>
<dbReference type="InterPro" id="IPR011297">
    <property type="entry name" value="PTS_IIABC_b_glu"/>
</dbReference>
<dbReference type="RefSeq" id="WP_095269388.1">
    <property type="nucleotide sequence ID" value="NZ_NPBH01000023.1"/>
</dbReference>
<evidence type="ECO:0000313" key="17">
    <source>
        <dbReference type="Proteomes" id="UP000216475"/>
    </source>
</evidence>
<dbReference type="InterPro" id="IPR013013">
    <property type="entry name" value="PTS_EIIC_1"/>
</dbReference>
<keyword evidence="10 12" id="KW-0472">Membrane</keyword>
<comment type="caution">
    <text evidence="16">The sequence shown here is derived from an EMBL/GenBank/DDBJ whole genome shotgun (WGS) entry which is preliminary data.</text>
</comment>
<feature type="transmembrane region" description="Helical" evidence="12">
    <location>
        <begin position="377"/>
        <end position="402"/>
    </location>
</feature>
<dbReference type="SUPFAM" id="SSF55604">
    <property type="entry name" value="Glucose permease domain IIB"/>
    <property type="match status" value="1"/>
</dbReference>
<keyword evidence="3" id="KW-1003">Cell membrane</keyword>
<dbReference type="InterPro" id="IPR036878">
    <property type="entry name" value="Glu_permease_IIB"/>
</dbReference>
<dbReference type="GO" id="GO:0016301">
    <property type="term" value="F:kinase activity"/>
    <property type="evidence" value="ECO:0007669"/>
    <property type="project" value="UniProtKB-KW"/>
</dbReference>
<protein>
    <submittedName>
        <fullName evidence="16">PTS beta-glucoside transporter subunit EIIBCA</fullName>
    </submittedName>
</protein>
<evidence type="ECO:0000256" key="4">
    <source>
        <dbReference type="ARBA" id="ARBA00022597"/>
    </source>
</evidence>
<dbReference type="EMBL" id="NPBH01000023">
    <property type="protein sequence ID" value="PAE08285.1"/>
    <property type="molecule type" value="Genomic_DNA"/>
</dbReference>
<dbReference type="CDD" id="cd00212">
    <property type="entry name" value="PTS_IIB_glc"/>
    <property type="match status" value="1"/>
</dbReference>
<evidence type="ECO:0000256" key="2">
    <source>
        <dbReference type="ARBA" id="ARBA00022448"/>
    </source>
</evidence>
<dbReference type="InterPro" id="IPR001127">
    <property type="entry name" value="PTS_EIIA_1_perm"/>
</dbReference>
<feature type="transmembrane region" description="Helical" evidence="12">
    <location>
        <begin position="207"/>
        <end position="224"/>
    </location>
</feature>
<keyword evidence="5" id="KW-0808">Transferase</keyword>
<evidence type="ECO:0000256" key="11">
    <source>
        <dbReference type="PROSITE-ProRule" id="PRU00421"/>
    </source>
</evidence>
<dbReference type="FunFam" id="2.70.70.10:FF:000001">
    <property type="entry name" value="PTS system glucose-specific IIA component"/>
    <property type="match status" value="1"/>
</dbReference>
<dbReference type="Pfam" id="PF00358">
    <property type="entry name" value="PTS_EIIA_1"/>
    <property type="match status" value="1"/>
</dbReference>
<evidence type="ECO:0000313" key="16">
    <source>
        <dbReference type="EMBL" id="PAE08285.1"/>
    </source>
</evidence>
<dbReference type="PANTHER" id="PTHR30175:SF1">
    <property type="entry name" value="PTS SYSTEM ARBUTIN-, CELLOBIOSE-, AND SALICIN-SPECIFIC EIIBC COMPONENT-RELATED"/>
    <property type="match status" value="1"/>
</dbReference>
<evidence type="ECO:0000256" key="8">
    <source>
        <dbReference type="ARBA" id="ARBA00022777"/>
    </source>
</evidence>
<proteinExistence type="predicted"/>
<keyword evidence="4" id="KW-0762">Sugar transport</keyword>
<dbReference type="InterPro" id="IPR003352">
    <property type="entry name" value="PTS_EIIC"/>
</dbReference>
<evidence type="ECO:0000256" key="5">
    <source>
        <dbReference type="ARBA" id="ARBA00022679"/>
    </source>
</evidence>
<dbReference type="GO" id="GO:0008982">
    <property type="term" value="F:protein-N(PI)-phosphohistidine-sugar phosphotransferase activity"/>
    <property type="evidence" value="ECO:0007669"/>
    <property type="project" value="InterPro"/>
</dbReference>
<feature type="domain" description="PTS EIIB type-1" evidence="14">
    <location>
        <begin position="4"/>
        <end position="85"/>
    </location>
</feature>
<evidence type="ECO:0000256" key="1">
    <source>
        <dbReference type="ARBA" id="ARBA00004651"/>
    </source>
</evidence>
<dbReference type="GO" id="GO:0090589">
    <property type="term" value="F:protein-phosphocysteine-trehalose phosphotransferase system transporter activity"/>
    <property type="evidence" value="ECO:0007669"/>
    <property type="project" value="TreeGrafter"/>
</dbReference>
<keyword evidence="9 12" id="KW-1133">Transmembrane helix</keyword>
<dbReference type="PROSITE" id="PS51103">
    <property type="entry name" value="PTS_EIIC_TYPE_1"/>
    <property type="match status" value="1"/>
</dbReference>
<evidence type="ECO:0000256" key="6">
    <source>
        <dbReference type="ARBA" id="ARBA00022683"/>
    </source>
</evidence>
<sequence>MDYKQVATDVLQHIGGKENIAHLGHCSTRLRFSLVDNKKVDIKALESTPGVIAVRMTAQCQVVIGNDVVEVYEELQKLVGDVGGEEAADQPKEKKKIGATILDFIVGVFQPLVPAIAGGGILKSLLLLLALFGVMDSDSQTYQILNMVGDAPLYFLPLLVAVTTANKLKVNPLVALSAVGALILPNMTTMLTEGAQLFSFNLQNIAYAYQVFPAILTVLFYAQMEKLFTRFSPKPIRIFFVPMMSLVITVPIALLLLGPAGFTFGQGFAAVILWVYEYVGWLAVALLACVLPFMVAMGMHKALLPYALTTLSGTGREALYMPASLAHNIAESGACFAIALRTKDKRLRTTAVSAGISAFFGITEPALYGVTLQNKKVLASVMIGAFVGGTFVGIVGLQAFVIVGPGLASMSMFLSEDLPRNIMYAAVGFVLSFVVAFVAAFILGKDKEQVQPEEEKFSEKIGRGETFTSPVAGKMIPLSQVQDEVFSSKAMGDGIAVVPSKGELYAPVDGEISMIFETSHALGMKTETGAEILFHVGLNTVQLGGEHFTPQVKVGDQVKEGDVLLTFDLEKIKASGFDPVTLAIITNTDKYDVQINKQENVTRQDKLMVITQLGG</sequence>
<dbReference type="InterPro" id="IPR050558">
    <property type="entry name" value="PTS_Sugar-Specific_Components"/>
</dbReference>
<feature type="transmembrane region" description="Helical" evidence="12">
    <location>
        <begin position="278"/>
        <end position="297"/>
    </location>
</feature>
<feature type="transmembrane region" description="Helical" evidence="12">
    <location>
        <begin position="101"/>
        <end position="132"/>
    </location>
</feature>
<evidence type="ECO:0000259" key="14">
    <source>
        <dbReference type="PROSITE" id="PS51098"/>
    </source>
</evidence>
<keyword evidence="2" id="KW-0813">Transport</keyword>
<evidence type="ECO:0000256" key="9">
    <source>
        <dbReference type="ARBA" id="ARBA00022989"/>
    </source>
</evidence>
<dbReference type="PANTHER" id="PTHR30175">
    <property type="entry name" value="PHOSPHOTRANSFERASE SYSTEM TRANSPORT PROTEIN"/>
    <property type="match status" value="1"/>
</dbReference>
<evidence type="ECO:0000256" key="3">
    <source>
        <dbReference type="ARBA" id="ARBA00022475"/>
    </source>
</evidence>
<feature type="domain" description="PTS EIIC type-1" evidence="15">
    <location>
        <begin position="103"/>
        <end position="455"/>
    </location>
</feature>
<dbReference type="Pfam" id="PF00367">
    <property type="entry name" value="PTS_EIIB"/>
    <property type="match status" value="1"/>
</dbReference>
<evidence type="ECO:0000256" key="12">
    <source>
        <dbReference type="SAM" id="Phobius"/>
    </source>
</evidence>
<dbReference type="InterPro" id="IPR018113">
    <property type="entry name" value="PTrfase_EIIB_Cys"/>
</dbReference>
<dbReference type="GO" id="GO:0009401">
    <property type="term" value="P:phosphoenolpyruvate-dependent sugar phosphotransferase system"/>
    <property type="evidence" value="ECO:0007669"/>
    <property type="project" value="UniProtKB-KW"/>
</dbReference>
<evidence type="ECO:0000259" key="15">
    <source>
        <dbReference type="PROSITE" id="PS51103"/>
    </source>
</evidence>
<dbReference type="InterPro" id="IPR001996">
    <property type="entry name" value="PTS_IIB_1"/>
</dbReference>
<dbReference type="FunFam" id="3.30.1360.60:FF:000001">
    <property type="entry name" value="PTS system glucose-specific IIBC component PtsG"/>
    <property type="match status" value="1"/>
</dbReference>
<evidence type="ECO:0000259" key="13">
    <source>
        <dbReference type="PROSITE" id="PS51093"/>
    </source>
</evidence>
<dbReference type="PROSITE" id="PS00371">
    <property type="entry name" value="PTS_EIIA_TYPE_1_HIS"/>
    <property type="match status" value="1"/>
</dbReference>
<feature type="transmembrane region" description="Helical" evidence="12">
    <location>
        <begin position="170"/>
        <end position="187"/>
    </location>
</feature>
<feature type="domain" description="PTS EIIA type-1" evidence="13">
    <location>
        <begin position="483"/>
        <end position="587"/>
    </location>
</feature>
<dbReference type="PROSITE" id="PS51093">
    <property type="entry name" value="PTS_EIIA_TYPE_1"/>
    <property type="match status" value="1"/>
</dbReference>
<feature type="active site" description="Phosphocysteine intermediate; for EIIB activity" evidence="11">
    <location>
        <position position="26"/>
    </location>
</feature>
<dbReference type="PROSITE" id="PS01035">
    <property type="entry name" value="PTS_EIIB_TYPE_1_CYS"/>
    <property type="match status" value="1"/>
</dbReference>
<dbReference type="NCBIfam" id="TIGR01995">
    <property type="entry name" value="PTS-II-ABC-beta"/>
    <property type="match status" value="1"/>
</dbReference>
<comment type="subcellular location">
    <subcellularLocation>
        <location evidence="1">Cell membrane</location>
        <topology evidence="1">Multi-pass membrane protein</topology>
    </subcellularLocation>
</comment>
<dbReference type="Gene3D" id="3.30.1360.60">
    <property type="entry name" value="Glucose permease domain IIB"/>
    <property type="match status" value="1"/>
</dbReference>
<dbReference type="AlphaFoldDB" id="A0A268HEJ4"/>
<gene>
    <name evidence="16" type="ORF">CHI12_06840</name>
</gene>